<organism evidence="2 3">
    <name type="scientific">Paratractidigestivibacter faecalis</name>
    <dbReference type="NCBI Taxonomy" id="2292441"/>
    <lineage>
        <taxon>Bacteria</taxon>
        <taxon>Bacillati</taxon>
        <taxon>Actinomycetota</taxon>
        <taxon>Coriobacteriia</taxon>
        <taxon>Coriobacteriales</taxon>
        <taxon>Atopobiaceae</taxon>
        <taxon>Paratractidigestivibacter</taxon>
    </lineage>
</organism>
<dbReference type="InterPro" id="IPR021737">
    <property type="entry name" value="Phage_phiKZ_Orf197"/>
</dbReference>
<feature type="transmembrane region" description="Helical" evidence="1">
    <location>
        <begin position="182"/>
        <end position="200"/>
    </location>
</feature>
<feature type="transmembrane region" description="Helical" evidence="1">
    <location>
        <begin position="220"/>
        <end position="243"/>
    </location>
</feature>
<feature type="transmembrane region" description="Helical" evidence="1">
    <location>
        <begin position="91"/>
        <end position="114"/>
    </location>
</feature>
<proteinExistence type="predicted"/>
<reference evidence="2 3" key="1">
    <citation type="submission" date="2024-04" db="EMBL/GenBank/DDBJ databases">
        <title>Human intestinal bacterial collection.</title>
        <authorList>
            <person name="Pauvert C."/>
            <person name="Hitch T.C.A."/>
            <person name="Clavel T."/>
        </authorList>
    </citation>
    <scope>NUCLEOTIDE SEQUENCE [LARGE SCALE GENOMIC DNA]</scope>
    <source>
        <strain evidence="2 3">CLA-AA-H197</strain>
    </source>
</reference>
<name>A0ABV1IFZ7_9ACTN</name>
<comment type="caution">
    <text evidence="2">The sequence shown here is derived from an EMBL/GenBank/DDBJ whole genome shotgun (WGS) entry which is preliminary data.</text>
</comment>
<feature type="transmembrane region" description="Helical" evidence="1">
    <location>
        <begin position="60"/>
        <end position="79"/>
    </location>
</feature>
<keyword evidence="1" id="KW-0472">Membrane</keyword>
<dbReference type="EMBL" id="JBBNGS010000006">
    <property type="protein sequence ID" value="MEQ2637547.1"/>
    <property type="molecule type" value="Genomic_DNA"/>
</dbReference>
<feature type="transmembrane region" description="Helical" evidence="1">
    <location>
        <begin position="35"/>
        <end position="54"/>
    </location>
</feature>
<dbReference type="Proteomes" id="UP001478817">
    <property type="component" value="Unassembled WGS sequence"/>
</dbReference>
<evidence type="ECO:0000313" key="3">
    <source>
        <dbReference type="Proteomes" id="UP001478817"/>
    </source>
</evidence>
<keyword evidence="1" id="KW-1133">Transmembrane helix</keyword>
<sequence length="244" mass="26459">MKTVVGSLLIFHLLADFYFQPDWLARKKESSRGHLTIHCLIYALVVGIGMSWLLGLSISGFLALFATLAASHVAIDGILRKPMKEFLSPALVFALDQGLHLVVLALVFLTVAVTNGDATILRLDEAELGWSVELTWTLGILMSCLPGSVAVSKTLDSARDNCEGSNFSKIHSGKRIGVLERLIVLALTLQGQYSAIAFVFTAKSIARFKEIESSRDFAEVYLLGTLTSVAIAMFSGMLAAYLFG</sequence>
<evidence type="ECO:0000256" key="1">
    <source>
        <dbReference type="SAM" id="Phobius"/>
    </source>
</evidence>
<keyword evidence="3" id="KW-1185">Reference proteome</keyword>
<accession>A0ABV1IFZ7</accession>
<keyword evidence="1" id="KW-0812">Transmembrane</keyword>
<gene>
    <name evidence="2" type="ORF">AAAT05_04230</name>
</gene>
<evidence type="ECO:0000313" key="2">
    <source>
        <dbReference type="EMBL" id="MEQ2637547.1"/>
    </source>
</evidence>
<dbReference type="Pfam" id="PF11750">
    <property type="entry name" value="DUF3307"/>
    <property type="match status" value="1"/>
</dbReference>
<dbReference type="RefSeq" id="WP_349182090.1">
    <property type="nucleotide sequence ID" value="NZ_JBBNGS010000006.1"/>
</dbReference>
<protein>
    <submittedName>
        <fullName evidence="2">DUF3307 domain-containing protein</fullName>
    </submittedName>
</protein>